<keyword evidence="13" id="KW-1185">Reference proteome</keyword>
<dbReference type="InterPro" id="IPR000731">
    <property type="entry name" value="SSD"/>
</dbReference>
<gene>
    <name evidence="12" type="ORF">PNOK_0309400</name>
</gene>
<comment type="similarity">
    <text evidence="2 9">Belongs to the HMG-CoA reductase family.</text>
</comment>
<comment type="subcellular location">
    <subcellularLocation>
        <location evidence="1 9">Endoplasmic reticulum membrane</location>
        <topology evidence="1 9">Multi-pass membrane protein</topology>
    </subcellularLocation>
</comment>
<dbReference type="GO" id="GO:0008299">
    <property type="term" value="P:isoprenoid biosynthetic process"/>
    <property type="evidence" value="ECO:0007669"/>
    <property type="project" value="InterPro"/>
</dbReference>
<dbReference type="SUPFAM" id="SSF56542">
    <property type="entry name" value="Substrate-binding domain of HMG-CoA reductase"/>
    <property type="match status" value="1"/>
</dbReference>
<feature type="transmembrane region" description="Helical" evidence="9">
    <location>
        <begin position="494"/>
        <end position="512"/>
    </location>
</feature>
<feature type="compositionally biased region" description="Low complexity" evidence="10">
    <location>
        <begin position="447"/>
        <end position="463"/>
    </location>
</feature>
<evidence type="ECO:0000256" key="4">
    <source>
        <dbReference type="ARBA" id="ARBA00022824"/>
    </source>
</evidence>
<evidence type="ECO:0000256" key="5">
    <source>
        <dbReference type="ARBA" id="ARBA00022857"/>
    </source>
</evidence>
<comment type="catalytic activity">
    <reaction evidence="9">
        <text>(R)-mevalonate + 2 NADP(+) + CoA = (3S)-3-hydroxy-3-methylglutaryl-CoA + 2 NADPH + 2 H(+)</text>
        <dbReference type="Rhea" id="RHEA:15989"/>
        <dbReference type="ChEBI" id="CHEBI:15378"/>
        <dbReference type="ChEBI" id="CHEBI:36464"/>
        <dbReference type="ChEBI" id="CHEBI:43074"/>
        <dbReference type="ChEBI" id="CHEBI:57287"/>
        <dbReference type="ChEBI" id="CHEBI:57783"/>
        <dbReference type="ChEBI" id="CHEBI:58349"/>
        <dbReference type="EC" id="1.1.1.34"/>
    </reaction>
</comment>
<comment type="caution">
    <text evidence="12">The sequence shown here is derived from an EMBL/GenBank/DDBJ whole genome shotgun (WGS) entry which is preliminary data.</text>
</comment>
<dbReference type="CDD" id="cd00643">
    <property type="entry name" value="HMG-CoA_reductase_classI"/>
    <property type="match status" value="1"/>
</dbReference>
<dbReference type="FunCoup" id="A0A286ULH9">
    <property type="interactions" value="166"/>
</dbReference>
<dbReference type="GO" id="GO:0005789">
    <property type="term" value="C:endoplasmic reticulum membrane"/>
    <property type="evidence" value="ECO:0007669"/>
    <property type="project" value="UniProtKB-SubCell"/>
</dbReference>
<feature type="compositionally biased region" description="Acidic residues" evidence="10">
    <location>
        <begin position="689"/>
        <end position="698"/>
    </location>
</feature>
<accession>A0A286ULH9</accession>
<dbReference type="PRINTS" id="PR00071">
    <property type="entry name" value="HMGCOARDTASE"/>
</dbReference>
<feature type="transmembrane region" description="Helical" evidence="9">
    <location>
        <begin position="12"/>
        <end position="34"/>
    </location>
</feature>
<feature type="region of interest" description="Disordered" evidence="10">
    <location>
        <begin position="447"/>
        <end position="488"/>
    </location>
</feature>
<feature type="transmembrane region" description="Helical" evidence="9">
    <location>
        <begin position="239"/>
        <end position="265"/>
    </location>
</feature>
<reference evidence="12 13" key="1">
    <citation type="journal article" date="2017" name="Mol. Ecol.">
        <title>Comparative and population genomic landscape of Phellinus noxius: A hypervariable fungus causing root rot in trees.</title>
        <authorList>
            <person name="Chung C.L."/>
            <person name="Lee T.J."/>
            <person name="Akiba M."/>
            <person name="Lee H.H."/>
            <person name="Kuo T.H."/>
            <person name="Liu D."/>
            <person name="Ke H.M."/>
            <person name="Yokoi T."/>
            <person name="Roa M.B."/>
            <person name="Lu M.J."/>
            <person name="Chang Y.Y."/>
            <person name="Ann P.J."/>
            <person name="Tsai J.N."/>
            <person name="Chen C.Y."/>
            <person name="Tzean S.S."/>
            <person name="Ota Y."/>
            <person name="Hattori T."/>
            <person name="Sahashi N."/>
            <person name="Liou R.F."/>
            <person name="Kikuchi T."/>
            <person name="Tsai I.J."/>
        </authorList>
    </citation>
    <scope>NUCLEOTIDE SEQUENCE [LARGE SCALE GENOMIC DNA]</scope>
    <source>
        <strain evidence="12 13">FFPRI411160</strain>
    </source>
</reference>
<keyword evidence="6 9" id="KW-1133">Transmembrane helix</keyword>
<evidence type="ECO:0000313" key="12">
    <source>
        <dbReference type="EMBL" id="PAV20467.1"/>
    </source>
</evidence>
<comment type="pathway">
    <text evidence="9">Metabolic intermediate biosynthesis; (R)-mevalonate biosynthesis; (R)-mevalonate from acetyl-CoA: step 3/3.</text>
</comment>
<dbReference type="FunFam" id="3.30.70.420:FF:000001">
    <property type="entry name" value="3-hydroxy-3-methylglutaryl coenzyme A reductase"/>
    <property type="match status" value="1"/>
</dbReference>
<feature type="region of interest" description="Disordered" evidence="10">
    <location>
        <begin position="687"/>
        <end position="715"/>
    </location>
</feature>
<dbReference type="Gene3D" id="3.30.70.420">
    <property type="entry name" value="Hydroxymethylglutaryl-CoA reductase, class I/II, NAD/NADP-binding domain"/>
    <property type="match status" value="1"/>
</dbReference>
<dbReference type="PANTHER" id="PTHR10572:SF24">
    <property type="entry name" value="3-HYDROXY-3-METHYLGLUTARYL-COENZYME A REDUCTASE"/>
    <property type="match status" value="1"/>
</dbReference>
<feature type="compositionally biased region" description="Basic and acidic residues" evidence="10">
    <location>
        <begin position="1294"/>
        <end position="1307"/>
    </location>
</feature>
<dbReference type="NCBIfam" id="TIGR00533">
    <property type="entry name" value="HMG_CoA_R_NADP"/>
    <property type="match status" value="1"/>
</dbReference>
<dbReference type="InterPro" id="IPR023282">
    <property type="entry name" value="HMG_CoA_Rdtase_N"/>
</dbReference>
<feature type="region of interest" description="Disordered" evidence="10">
    <location>
        <begin position="306"/>
        <end position="330"/>
    </location>
</feature>
<dbReference type="PROSITE" id="PS00066">
    <property type="entry name" value="HMG_COA_REDUCTASE_1"/>
    <property type="match status" value="1"/>
</dbReference>
<dbReference type="InterPro" id="IPR009029">
    <property type="entry name" value="HMG_CoA_Rdtase_sub-bd_dom_sf"/>
</dbReference>
<feature type="transmembrane region" description="Helical" evidence="9">
    <location>
        <begin position="211"/>
        <end position="230"/>
    </location>
</feature>
<dbReference type="PANTHER" id="PTHR10572">
    <property type="entry name" value="3-HYDROXY-3-METHYLGLUTARYL-COENZYME A REDUCTASE"/>
    <property type="match status" value="1"/>
</dbReference>
<keyword evidence="8 9" id="KW-0472">Membrane</keyword>
<dbReference type="Gene3D" id="1.10.3270.10">
    <property type="entry name" value="HMGR, N-terminal domain"/>
    <property type="match status" value="1"/>
</dbReference>
<dbReference type="PROSITE" id="PS50156">
    <property type="entry name" value="SSD"/>
    <property type="match status" value="1"/>
</dbReference>
<dbReference type="UniPathway" id="UPA00058">
    <property type="reaction ID" value="UER00103"/>
</dbReference>
<feature type="domain" description="SSD" evidence="11">
    <location>
        <begin position="210"/>
        <end position="400"/>
    </location>
</feature>
<dbReference type="FunFam" id="3.90.770.10:FF:000001">
    <property type="entry name" value="3-hydroxy-3-methylglutaryl coenzyme A reductase"/>
    <property type="match status" value="1"/>
</dbReference>
<feature type="compositionally biased region" description="Basic and acidic residues" evidence="10">
    <location>
        <begin position="699"/>
        <end position="710"/>
    </location>
</feature>
<evidence type="ECO:0000256" key="8">
    <source>
        <dbReference type="ARBA" id="ARBA00023136"/>
    </source>
</evidence>
<dbReference type="PROSITE" id="PS01192">
    <property type="entry name" value="HMG_COA_REDUCTASE_3"/>
    <property type="match status" value="1"/>
</dbReference>
<evidence type="ECO:0000259" key="11">
    <source>
        <dbReference type="PROSITE" id="PS50156"/>
    </source>
</evidence>
<evidence type="ECO:0000256" key="6">
    <source>
        <dbReference type="ARBA" id="ARBA00022989"/>
    </source>
</evidence>
<dbReference type="PROSITE" id="PS00318">
    <property type="entry name" value="HMG_COA_REDUCTASE_2"/>
    <property type="match status" value="1"/>
</dbReference>
<dbReference type="PROSITE" id="PS50065">
    <property type="entry name" value="HMG_COA_REDUCTASE_4"/>
    <property type="match status" value="1"/>
</dbReference>
<dbReference type="EMBL" id="NBII01000003">
    <property type="protein sequence ID" value="PAV20467.1"/>
    <property type="molecule type" value="Genomic_DNA"/>
</dbReference>
<organism evidence="12 13">
    <name type="scientific">Pyrrhoderma noxium</name>
    <dbReference type="NCBI Taxonomy" id="2282107"/>
    <lineage>
        <taxon>Eukaryota</taxon>
        <taxon>Fungi</taxon>
        <taxon>Dikarya</taxon>
        <taxon>Basidiomycota</taxon>
        <taxon>Agaricomycotina</taxon>
        <taxon>Agaricomycetes</taxon>
        <taxon>Hymenochaetales</taxon>
        <taxon>Hymenochaetaceae</taxon>
        <taxon>Pyrrhoderma</taxon>
    </lineage>
</organism>
<dbReference type="InterPro" id="IPR002202">
    <property type="entry name" value="HMG_CoA_Rdtase"/>
</dbReference>
<dbReference type="Proteomes" id="UP000217199">
    <property type="component" value="Unassembled WGS sequence"/>
</dbReference>
<dbReference type="SUPFAM" id="SSF55035">
    <property type="entry name" value="NAD-binding domain of HMG-CoA reductase"/>
    <property type="match status" value="1"/>
</dbReference>
<sequence length="1327" mass="141216">MRALLRPFAAAAARNPIEVIVVGFIAATLAYFHVLDAIRHSTFLSPSIPTSLRPAHALLQQQQWAAVPETVWQDNTNDKARLELQQVIFSLDSSRPGKTTNSNIAQLLTDPQLKDTFLNATSSLTKSAAYSFISTGERAATLTLALPVAAKEGVLHNLKRGHVSSDGTKFTLEAAPTADELLQRGRWAAYAFRALVLRFSELARNADSLDILLVLAGYILMHTTFFRLVLATRSLGSNFWLSAAILSSSTLAFVLALPITLLAGIPVDPVLLTEALPFLVCTVGFDKPLRVARAVFSHEHLYTPVTASSNTSSPDGTITPGGPRQRNAPPVMKPASAILLEAMDRVGNAVLRDYALEVFVLAVGASSRVGGLREICALAAIILSLDCLSGATFYIAVLGVMIEVKRIKYMRTSSANPSTAPSRQGSRIGSPTLKGLPSLSSLPSLFSSNQEATPTSAARPPSALRRRSSHTLNEEKQRERDRVREMMKTQKQDPIARLKLLVIVSFVTLHVLNLCTTLTPATAIARINTAGAPHFDEPALGGARKVDISSPVNSGALDRLAAAWLAAPSTSLTAQPGNISDSELLVQINPPLFVHIGSNVKTAKHSQVIKDREQNQNSWDAFLSAWTAFIGDPVISKWVSIALALSLALNAVLLRGIASGAAGQTFASLASVVPGVRFSAANLGVLPEADSEEESDDRDSEKEKKAMRPHEQKKKPVFGIGKKLSPIETVRANEGHIKPVEKKIASVTIPASEPAIPAKSEPQLIRPQPVRPANSLALDLVDRKLEQVSKIDSQAEVTSPIRESTRSLEECLEIFENGPRPVSASLAQLNDEEVILLSKAGKIQAYALEKMLGDFTRAVKIRRALISRASRTKSLEYSDIPMKDYAYERVFGACCENVVGYMPIPLGIAGPLNVDGEAFPIPMATAEGTLVASTSRGCKALNAGGGVTTVLTQDAMTRGPAIDFPSMREAADAKAWIESEEGSDILREAFESTSRFARLKSMKCVMAGRTLFVRFATSTGDAMGMNMISKGTEAALDKLRAHFPAMLVLALSGNYCTDKKPAAINWIEGRGKSVVAEAVIPGKVVQTVLKTTVADLCNLNIKKNLIGSAMAGSIGGFNAHAANILTAIFLATGQDPAQNVESSNCMTLMEPTNDGNDLRMSVTMPSIEVGTVGGGTILAPQGAVLEMLGLKGANHDSPGANAQRLARLISAAVMAGELSLLSALAAGHLIKAHMAHNRSTLNTPAASRPVTPGPVQIKNKILANVVETPAPSALGIPTPLEPFSGVHTPSAVRAAREASEGLSRSESDASLPAYTPTAAQVNTEAER</sequence>
<dbReference type="Gene3D" id="3.90.770.10">
    <property type="entry name" value="3-hydroxy-3-methylglutaryl-coenzyme A Reductase, Chain A, domain 2"/>
    <property type="match status" value="1"/>
</dbReference>
<dbReference type="EC" id="1.1.1.34" evidence="9"/>
<dbReference type="InParanoid" id="A0A286ULH9"/>
<dbReference type="Pfam" id="PF00368">
    <property type="entry name" value="HMG-CoA_red"/>
    <property type="match status" value="1"/>
</dbReference>
<evidence type="ECO:0000256" key="3">
    <source>
        <dbReference type="ARBA" id="ARBA00022692"/>
    </source>
</evidence>
<evidence type="ECO:0000256" key="1">
    <source>
        <dbReference type="ARBA" id="ARBA00004477"/>
    </source>
</evidence>
<evidence type="ECO:0000256" key="10">
    <source>
        <dbReference type="SAM" id="MobiDB-lite"/>
    </source>
</evidence>
<dbReference type="InterPro" id="IPR023076">
    <property type="entry name" value="HMG_CoA_Rdtase_CS"/>
</dbReference>
<dbReference type="InterPro" id="IPR009023">
    <property type="entry name" value="HMG_CoA_Rdtase_NAD(P)-bd_sf"/>
</dbReference>
<evidence type="ECO:0000256" key="2">
    <source>
        <dbReference type="ARBA" id="ARBA00007661"/>
    </source>
</evidence>
<name>A0A286ULH9_9AGAM</name>
<feature type="compositionally biased region" description="Polar residues" evidence="10">
    <location>
        <begin position="306"/>
        <end position="316"/>
    </location>
</feature>
<dbReference type="OrthoDB" id="310654at2759"/>
<keyword evidence="5 9" id="KW-0521">NADP</keyword>
<feature type="transmembrane region" description="Helical" evidence="9">
    <location>
        <begin position="377"/>
        <end position="402"/>
    </location>
</feature>
<evidence type="ECO:0000256" key="7">
    <source>
        <dbReference type="ARBA" id="ARBA00023002"/>
    </source>
</evidence>
<keyword evidence="4 9" id="KW-0256">Endoplasmic reticulum</keyword>
<evidence type="ECO:0000256" key="9">
    <source>
        <dbReference type="RuleBase" id="RU361219"/>
    </source>
</evidence>
<feature type="region of interest" description="Disordered" evidence="10">
    <location>
        <begin position="1288"/>
        <end position="1327"/>
    </location>
</feature>
<dbReference type="STRING" id="2282107.A0A286ULH9"/>
<protein>
    <recommendedName>
        <fullName evidence="9">3-hydroxy-3-methylglutaryl coenzyme A reductase</fullName>
        <shortName evidence="9">HMG-CoA reductase</shortName>
        <ecNumber evidence="9">1.1.1.34</ecNumber>
    </recommendedName>
</protein>
<dbReference type="InterPro" id="IPR004554">
    <property type="entry name" value="HMG_CoA_Rdtase_eu_arc"/>
</dbReference>
<dbReference type="GO" id="GO:0015936">
    <property type="term" value="P:coenzyme A metabolic process"/>
    <property type="evidence" value="ECO:0007669"/>
    <property type="project" value="InterPro"/>
</dbReference>
<dbReference type="FunFam" id="1.10.3270.10:FF:000001">
    <property type="entry name" value="3-hydroxy-3-methylglutaryl coenzyme A reductase"/>
    <property type="match status" value="1"/>
</dbReference>
<keyword evidence="3 9" id="KW-0812">Transmembrane</keyword>
<feature type="compositionally biased region" description="Polar residues" evidence="10">
    <location>
        <begin position="1317"/>
        <end position="1327"/>
    </location>
</feature>
<keyword evidence="7 9" id="KW-0560">Oxidoreductase</keyword>
<feature type="compositionally biased region" description="Basic and acidic residues" evidence="10">
    <location>
        <begin position="472"/>
        <end position="488"/>
    </location>
</feature>
<dbReference type="GO" id="GO:0005778">
    <property type="term" value="C:peroxisomal membrane"/>
    <property type="evidence" value="ECO:0007669"/>
    <property type="project" value="TreeGrafter"/>
</dbReference>
<proteinExistence type="inferred from homology"/>
<evidence type="ECO:0000313" key="13">
    <source>
        <dbReference type="Proteomes" id="UP000217199"/>
    </source>
</evidence>
<dbReference type="GO" id="GO:0006696">
    <property type="term" value="P:ergosterol biosynthetic process"/>
    <property type="evidence" value="ECO:0007669"/>
    <property type="project" value="TreeGrafter"/>
</dbReference>
<dbReference type="GO" id="GO:0004420">
    <property type="term" value="F:hydroxymethylglutaryl-CoA reductase (NADPH) activity"/>
    <property type="evidence" value="ECO:0007669"/>
    <property type="project" value="UniProtKB-EC"/>
</dbReference>
<dbReference type="InterPro" id="IPR023074">
    <property type="entry name" value="HMG_CoA_Rdtase_cat_sf"/>
</dbReference>